<dbReference type="Gene3D" id="3.20.20.80">
    <property type="entry name" value="Glycosidases"/>
    <property type="match status" value="1"/>
</dbReference>
<dbReference type="Proteomes" id="UP001217485">
    <property type="component" value="Unassembled WGS sequence"/>
</dbReference>
<dbReference type="GO" id="GO:0016787">
    <property type="term" value="F:hydrolase activity"/>
    <property type="evidence" value="ECO:0007669"/>
    <property type="project" value="UniProtKB-KW"/>
</dbReference>
<dbReference type="Gene3D" id="2.60.40.10">
    <property type="entry name" value="Immunoglobulins"/>
    <property type="match status" value="1"/>
</dbReference>
<feature type="domain" description="Glycosyl hydrolase family 13 catalytic" evidence="3">
    <location>
        <begin position="289"/>
        <end position="699"/>
    </location>
</feature>
<dbReference type="EMBL" id="JAQNDK010000001">
    <property type="protein sequence ID" value="MDC0678979.1"/>
    <property type="molecule type" value="Genomic_DNA"/>
</dbReference>
<evidence type="ECO:0000313" key="4">
    <source>
        <dbReference type="EMBL" id="MDC0678979.1"/>
    </source>
</evidence>
<dbReference type="SUPFAM" id="SSF51011">
    <property type="entry name" value="Glycosyl hydrolase domain"/>
    <property type="match status" value="1"/>
</dbReference>
<dbReference type="Gene3D" id="2.60.40.1180">
    <property type="entry name" value="Golgi alpha-mannosidase II"/>
    <property type="match status" value="1"/>
</dbReference>
<keyword evidence="5" id="KW-1185">Reference proteome</keyword>
<feature type="chain" id="PRO_5045683721" evidence="2">
    <location>
        <begin position="25"/>
        <end position="792"/>
    </location>
</feature>
<dbReference type="RefSeq" id="WP_272095840.1">
    <property type="nucleotide sequence ID" value="NZ_JAQNDK010000001.1"/>
</dbReference>
<dbReference type="InterPro" id="IPR013783">
    <property type="entry name" value="Ig-like_fold"/>
</dbReference>
<feature type="region of interest" description="Disordered" evidence="1">
    <location>
        <begin position="611"/>
        <end position="630"/>
    </location>
</feature>
<reference evidence="4 5" key="1">
    <citation type="submission" date="2023-01" db="EMBL/GenBank/DDBJ databases">
        <title>Minimal conservation of predation-associated metabolite biosynthetic gene clusters underscores biosynthetic potential of Myxococcota including descriptions for ten novel species: Archangium lansinium sp. nov., Myxococcus landrumus sp. nov., Nannocystis bai.</title>
        <authorList>
            <person name="Ahearne A."/>
            <person name="Stevens C."/>
            <person name="Dowd S."/>
        </authorList>
    </citation>
    <scope>NUCLEOTIDE SEQUENCE [LARGE SCALE GENOMIC DNA]</scope>
    <source>
        <strain evidence="4 5">WIWO2</strain>
    </source>
</reference>
<dbReference type="InterPro" id="IPR014756">
    <property type="entry name" value="Ig_E-set"/>
</dbReference>
<dbReference type="InterPro" id="IPR017853">
    <property type="entry name" value="GH"/>
</dbReference>
<proteinExistence type="predicted"/>
<sequence length="792" mass="83860">MSRRRSAVVIAAVSAVMLPAVPLACGGDRELDAGQGKGTSGAGTAGAGAAGGEAAGVGGAGGEAAGAGGAGGGAQYGNVLCPTSFTFNAPPGATDVRVPGEWNGFDLGAAPQLQGGTQGRLVATVDLPPGLHGYKIAYRSGGEISWVLDPAEGRRKYVDGIENSAVKVPDCRLPSFSVASSQATRPAAGQGAFEARLVYKDGIEGAGPEAAAFEAVLQDQDGEARPLTDQELSVDARGDVRIQLGGLGDGKYRVTLRGATRSGRAGEPLRLVFWVEAEAFSWEDALIYMVVTDRYRDGDPILNPPATSGADPRGDWAGGDLEGLRQAIEDGTLDALGVRAIWLTPFQQNPAGAYLASDGVHQVTGYHGYWPIKARDVDPRLGGAEALRAVVAEAHRHGIRVLQDFVVNHVHEDHEYVSSHPGWFRTGCVCGTDGCDWTSHALDCMFASYLPDVDHTVPEANAAFVADAIYWLDAFDLDGLRVDAVKHVEEIATRNLAAEVREAFEPAGTRYFLMGETAMGWSDCADPCNDENYGTIARYIGPQGLDGQLDFVLYHGVSYRTFGWGEEGMLHAAYWVEHGQRRWPEGAIMTPYLGSHDTARFATLADYRDDAGPRGRDVPGRQWSDTAEAPGSPEVYARTRLAMAWLLGLPGAPLLYYGDEYGAWGGADPNNRSVWRPEEELTADELETLDFVRALGTARRAIPALRRGAYVNLTATEDTLVFGRRHGRGESAVVALTRAGTEQRISVEVAQALGLPPGTELRDALGGSSEIVSAAGVLSMSIPPGGAVVFAP</sequence>
<dbReference type="InterPro" id="IPR013780">
    <property type="entry name" value="Glyco_hydro_b"/>
</dbReference>
<evidence type="ECO:0000259" key="3">
    <source>
        <dbReference type="SMART" id="SM00642"/>
    </source>
</evidence>
<dbReference type="SMART" id="SM00642">
    <property type="entry name" value="Aamy"/>
    <property type="match status" value="1"/>
</dbReference>
<name>A0ABT5BXT2_9BACT</name>
<comment type="caution">
    <text evidence="4">The sequence shown here is derived from an EMBL/GenBank/DDBJ whole genome shotgun (WGS) entry which is preliminary data.</text>
</comment>
<evidence type="ECO:0000256" key="2">
    <source>
        <dbReference type="SAM" id="SignalP"/>
    </source>
</evidence>
<gene>
    <name evidence="4" type="ORF">POL72_14635</name>
</gene>
<evidence type="ECO:0000256" key="1">
    <source>
        <dbReference type="SAM" id="MobiDB-lite"/>
    </source>
</evidence>
<dbReference type="SUPFAM" id="SSF51445">
    <property type="entry name" value="(Trans)glycosidases"/>
    <property type="match status" value="1"/>
</dbReference>
<feature type="signal peptide" evidence="2">
    <location>
        <begin position="1"/>
        <end position="24"/>
    </location>
</feature>
<dbReference type="InterPro" id="IPR006047">
    <property type="entry name" value="GH13_cat_dom"/>
</dbReference>
<evidence type="ECO:0000313" key="5">
    <source>
        <dbReference type="Proteomes" id="UP001217485"/>
    </source>
</evidence>
<dbReference type="SUPFAM" id="SSF81296">
    <property type="entry name" value="E set domains"/>
    <property type="match status" value="1"/>
</dbReference>
<keyword evidence="2" id="KW-0732">Signal</keyword>
<keyword evidence="4" id="KW-0378">Hydrolase</keyword>
<protein>
    <submittedName>
        <fullName evidence="4">Alpha-amylase family glycosyl hydrolase</fullName>
    </submittedName>
</protein>
<dbReference type="PANTHER" id="PTHR10357">
    <property type="entry name" value="ALPHA-AMYLASE FAMILY MEMBER"/>
    <property type="match status" value="1"/>
</dbReference>
<organism evidence="4 5">
    <name type="scientific">Sorangium atrum</name>
    <dbReference type="NCBI Taxonomy" id="2995308"/>
    <lineage>
        <taxon>Bacteria</taxon>
        <taxon>Pseudomonadati</taxon>
        <taxon>Myxococcota</taxon>
        <taxon>Polyangia</taxon>
        <taxon>Polyangiales</taxon>
        <taxon>Polyangiaceae</taxon>
        <taxon>Sorangium</taxon>
    </lineage>
</organism>
<dbReference type="Pfam" id="PF00128">
    <property type="entry name" value="Alpha-amylase"/>
    <property type="match status" value="2"/>
</dbReference>
<accession>A0ABT5BXT2</accession>